<feature type="domain" description="Fibronectin type-III" evidence="1">
    <location>
        <begin position="133"/>
        <end position="223"/>
    </location>
</feature>
<dbReference type="InterPro" id="IPR013783">
    <property type="entry name" value="Ig-like_fold"/>
</dbReference>
<dbReference type="PANTHER" id="PTHR47135:SF5">
    <property type="entry name" value="FIBRONECTIN-LIKE"/>
    <property type="match status" value="1"/>
</dbReference>
<evidence type="ECO:0000313" key="2">
    <source>
        <dbReference type="Proteomes" id="UP000008143"/>
    </source>
</evidence>
<feature type="domain" description="Fibronectin type-III" evidence="1">
    <location>
        <begin position="312"/>
        <end position="398"/>
    </location>
</feature>
<dbReference type="InterPro" id="IPR003961">
    <property type="entry name" value="FN3_dom"/>
</dbReference>
<keyword evidence="2" id="KW-1185">Reference proteome</keyword>
<dbReference type="AGR" id="Xenbase:XB-GENE-29087355"/>
<dbReference type="PROSITE" id="PS50853">
    <property type="entry name" value="FN3"/>
    <property type="match status" value="11"/>
</dbReference>
<dbReference type="SUPFAM" id="SSF49265">
    <property type="entry name" value="Fibronectin type III"/>
    <property type="match status" value="13"/>
</dbReference>
<feature type="domain" description="Fibronectin type-III" evidence="1">
    <location>
        <begin position="1354"/>
        <end position="1440"/>
    </location>
</feature>
<feature type="domain" description="Fibronectin type-III" evidence="1">
    <location>
        <begin position="1528"/>
        <end position="1614"/>
    </location>
</feature>
<evidence type="ECO:0000313" key="4">
    <source>
        <dbReference type="Xenbase" id="XB-GENE-29087355"/>
    </source>
</evidence>
<feature type="domain" description="Fibronectin type-III" evidence="1">
    <location>
        <begin position="1267"/>
        <end position="1353"/>
    </location>
</feature>
<evidence type="ECO:0000259" key="1">
    <source>
        <dbReference type="PROSITE" id="PS50853"/>
    </source>
</evidence>
<name>A0A8J1JH54_XENTR</name>
<dbReference type="GeneID" id="101733911"/>
<protein>
    <submittedName>
        <fullName evidence="3">Fibronectin-like</fullName>
    </submittedName>
</protein>
<organism evidence="2 3">
    <name type="scientific">Xenopus tropicalis</name>
    <name type="common">Western clawed frog</name>
    <name type="synonym">Silurana tropicalis</name>
    <dbReference type="NCBI Taxonomy" id="8364"/>
    <lineage>
        <taxon>Eukaryota</taxon>
        <taxon>Metazoa</taxon>
        <taxon>Chordata</taxon>
        <taxon>Craniata</taxon>
        <taxon>Vertebrata</taxon>
        <taxon>Euteleostomi</taxon>
        <taxon>Amphibia</taxon>
        <taxon>Batrachia</taxon>
        <taxon>Anura</taxon>
        <taxon>Pipoidea</taxon>
        <taxon>Pipidae</taxon>
        <taxon>Xenopodinae</taxon>
        <taxon>Xenopus</taxon>
        <taxon>Silurana</taxon>
    </lineage>
</organism>
<dbReference type="Gene3D" id="2.60.40.10">
    <property type="entry name" value="Immunoglobulins"/>
    <property type="match status" value="13"/>
</dbReference>
<dbReference type="RefSeq" id="XP_031757199.1">
    <property type="nucleotide sequence ID" value="XM_031901339.1"/>
</dbReference>
<dbReference type="Pfam" id="PF00041">
    <property type="entry name" value="fn3"/>
    <property type="match status" value="1"/>
</dbReference>
<dbReference type="CDD" id="cd00063">
    <property type="entry name" value="FN3"/>
    <property type="match status" value="5"/>
</dbReference>
<feature type="domain" description="Fibronectin type-III" evidence="1">
    <location>
        <begin position="1615"/>
        <end position="1701"/>
    </location>
</feature>
<feature type="domain" description="Fibronectin type-III" evidence="1">
    <location>
        <begin position="399"/>
        <end position="485"/>
    </location>
</feature>
<feature type="domain" description="Fibronectin type-III" evidence="1">
    <location>
        <begin position="920"/>
        <end position="1006"/>
    </location>
</feature>
<feature type="domain" description="Fibronectin type-III" evidence="1">
    <location>
        <begin position="1090"/>
        <end position="1179"/>
    </location>
</feature>
<dbReference type="Xenbase" id="XB-GENE-29087355">
    <property type="gene designation" value="fndc7.2"/>
</dbReference>
<accession>A0A8J1JH54</accession>
<dbReference type="OMA" id="IKANSIC"/>
<feature type="domain" description="Fibronectin type-III" evidence="1">
    <location>
        <begin position="1873"/>
        <end position="1959"/>
    </location>
</feature>
<evidence type="ECO:0000313" key="3">
    <source>
        <dbReference type="RefSeq" id="XP_031757199.1"/>
    </source>
</evidence>
<feature type="domain" description="Fibronectin type-III" evidence="1">
    <location>
        <begin position="748"/>
        <end position="836"/>
    </location>
</feature>
<dbReference type="CTD" id="101733911"/>
<dbReference type="OrthoDB" id="9908419at2759"/>
<proteinExistence type="predicted"/>
<dbReference type="PANTHER" id="PTHR47135">
    <property type="entry name" value="FIBRONECTIN TYPE III DOMAIN-CONTAINING PROTEIN 7"/>
    <property type="match status" value="1"/>
</dbReference>
<dbReference type="KEGG" id="xtr:101733911"/>
<reference evidence="3" key="1">
    <citation type="submission" date="2025-08" db="UniProtKB">
        <authorList>
            <consortium name="RefSeq"/>
        </authorList>
    </citation>
    <scope>IDENTIFICATION</scope>
    <source>
        <strain evidence="3">Nigerian</strain>
        <tissue evidence="3">Liver and blood</tissue>
    </source>
</reference>
<dbReference type="Proteomes" id="UP000008143">
    <property type="component" value="Chromosome 4"/>
</dbReference>
<dbReference type="InterPro" id="IPR036116">
    <property type="entry name" value="FN3_sf"/>
</dbReference>
<sequence length="1963" mass="208146">MAVLLDSSWRREIHAKIQNMLSIRILTSAFLILTLIQFSSGANDLQITKVTSPTSAQLQITWTSTSSSTSYFMLELRVVNNTAIALVSSLATTTTRSKLVQGLRAGTFYNVSVKSYTVSGALISAASVQTQTVPATPVINTTNGISSSEISLTWNTQVGVDYYFLMVSIGSDSINKTFTDTLNGTVDGLQPSTVYNLTLYAMNSAGPSTASRRVSVYTLTQAPGGITVTPVSSSTVALTWGRVDNALMYGIFVYEAGPTNNLLYIMKTTTVTITLNNLQPCTKYVFDIASYNWFYVIGGKTEVLYKYGNLDPPQGVTIQYSSYMQSALISWVPSTAASIYVATATSDKGHVASCNTSTTSCEIQDLRCEQTYVVSVMAETGTCYSNSSKQSTVQTAHCAPQNITVTDDCQVNTIMLQWSPTVNAVQYTAFAITPDQHKLECRNVVPNCFFINLLCGTEYEMSVMANYATTNSCRSHGIIARTAPCDPVNVIAVPNCNNSVLDVSWDQSNGATTYMAVAQGSSGFTYNCSSVSTSCQITGVQCGDSVSVTVIASDNYCSSWSSSTDEIVTAPCAPAFITTETDCKGGTTSVQWMYSEGALLYTARAVSAIDNAEYSCQSSALLCTLNDLPCGEMFTVSVKATNFQCDSGYSQEVEIFSVPCTPSSVYSELNCALNTVLVKWSDYSINATYTATIEEKGIGFHSCTTQGSYCEVHDLSCGQNYSVSVKADNGHCTSSSNWTDSSFTAPCKPTQIKANSICYNNSMQMTWSKNQAFGIDMYLVQMQSSSGQQIACQSTSEVCIAEGIQCGTIYEVTVTAVSDNCESISSIIYTDQVPCSPKQLTDTVAPDLVVLNWNSVPGALNYTTEVSDGVIERHNCNTINTSCSMMDLLCGHQYSMLVTAFGQQCSNVSNTHQFQTAPCVPQNVLANLDCVTNVATISWNSSLGANNYTTIAKGTDGQTYFCNSTSTSCVIVGLKCGYSYQVTVEATNEKSKSGPSIPVPIVTAPCVPVLNAPQLNCNNTVSLSWGTTLGANNYISNVTAPQGQPLSCATSNTGCTVSSLQCGQVYNVTMTALNAQCSSPASSPFSFTTAPCIPQNVVTKLDCITGVATVSWDSAAGAELYTANVVWGNEDPHSCNTSSVSCDISGLSCGKVYTATVTAANEKCKSKPSSEVQIQTAPCTPEQQPPQLNCETNMATLFWGKTLGASQYVSNVTAPGEQALSCATENINCTISGLKCGLLYNATVTAINNQCRGPESTTTTFITVPCQPQNFTAAMNCTSSIAQLKWNEAAGALGYTSILKAPGGDKHICNSTTVHCEVGNLQCGQLYTVFVKAHNLQCDSTPSAPAQLHSVPCVPSNVQTQVNCDSDLATLSWGATNGAVNYSARVIGPQNEEHFFQGADLLCSFPKLSCGVEYNATVSAVGDTCNSDTTAPLTFETVPCAATELNMLYECNKDTANLSWASTPGAIMYSASVSTQDGMTLYCNTTSTSCVVSGIKCGQRYTMAVESFGITCNSKAISPNQFPTAPCIPQNATSTINCQDNSAVLSWSTAPGAMNYTSLVTGPNGESHTCQTNSTTCNISALTCGFTYNVTVTAFSAQCKSENSKVVPIVTAPCAPENVNVGTDCALSTVTLSWGEVASAQSFISHLNGPDNWMKTCSNTLPTCNITGLPCGLEFSATIAAANSQCIGPLSNPVKVISAPCMPVNVYTSVECTENSVDIFWDRSNGSVSYSSTVLGAGGQRYHCSSEDLSCRVPKLHCGEVYSVIVFAENDVCSSQPSHMIEFPTSPCTPVNLVAQASINLVVLSWALTPGALNYTTQVTGINGDKHVCSTSNTSCSLQGLLCGQNYNMSVTAIGPLCSNISDLHEFQTGPCTPVNVIAEIDCVSNTGLVSWDSSPGAENYKAIANGTAQDIHTCNSTSTSCDFIGLKCGTTYSVVIIAANEKSNSESSSPVQLNTGKCCFKE</sequence>
<gene>
    <name evidence="4" type="primary">fndc7.2</name>
    <name evidence="3" type="synonym">LOC101733911</name>
</gene>
<dbReference type="SMART" id="SM00060">
    <property type="entry name" value="FN3"/>
    <property type="match status" value="19"/>
</dbReference>